<dbReference type="FunFam" id="1.10.10.10:FF:000001">
    <property type="entry name" value="LysR family transcriptional regulator"/>
    <property type="match status" value="1"/>
</dbReference>
<name>A0A918GF36_9PSEU</name>
<evidence type="ECO:0000313" key="6">
    <source>
        <dbReference type="EMBL" id="GGS32494.1"/>
    </source>
</evidence>
<proteinExistence type="inferred from homology"/>
<keyword evidence="2" id="KW-0805">Transcription regulation</keyword>
<comment type="similarity">
    <text evidence="1">Belongs to the LysR transcriptional regulatory family.</text>
</comment>
<dbReference type="PRINTS" id="PR00039">
    <property type="entry name" value="HTHLYSR"/>
</dbReference>
<dbReference type="PROSITE" id="PS50931">
    <property type="entry name" value="HTH_LYSR"/>
    <property type="match status" value="1"/>
</dbReference>
<dbReference type="InterPro" id="IPR005119">
    <property type="entry name" value="LysR_subst-bd"/>
</dbReference>
<dbReference type="SUPFAM" id="SSF46785">
    <property type="entry name" value="Winged helix' DNA-binding domain"/>
    <property type="match status" value="1"/>
</dbReference>
<evidence type="ECO:0000313" key="7">
    <source>
        <dbReference type="Proteomes" id="UP000660680"/>
    </source>
</evidence>
<protein>
    <submittedName>
        <fullName evidence="6">Transcriptional regulator</fullName>
    </submittedName>
</protein>
<dbReference type="SUPFAM" id="SSF53850">
    <property type="entry name" value="Periplasmic binding protein-like II"/>
    <property type="match status" value="1"/>
</dbReference>
<comment type="caution">
    <text evidence="6">The sequence shown here is derived from an EMBL/GenBank/DDBJ whole genome shotgun (WGS) entry which is preliminary data.</text>
</comment>
<evidence type="ECO:0000256" key="2">
    <source>
        <dbReference type="ARBA" id="ARBA00023015"/>
    </source>
</evidence>
<evidence type="ECO:0000256" key="1">
    <source>
        <dbReference type="ARBA" id="ARBA00009437"/>
    </source>
</evidence>
<reference evidence="6" key="2">
    <citation type="submission" date="2020-09" db="EMBL/GenBank/DDBJ databases">
        <authorList>
            <person name="Sun Q."/>
            <person name="Ohkuma M."/>
        </authorList>
    </citation>
    <scope>NUCLEOTIDE SEQUENCE</scope>
    <source>
        <strain evidence="6">JCM 3276</strain>
    </source>
</reference>
<keyword evidence="3" id="KW-0238">DNA-binding</keyword>
<dbReference type="Proteomes" id="UP000660680">
    <property type="component" value="Unassembled WGS sequence"/>
</dbReference>
<keyword evidence="7" id="KW-1185">Reference proteome</keyword>
<dbReference type="Gene3D" id="3.40.190.290">
    <property type="match status" value="1"/>
</dbReference>
<dbReference type="PANTHER" id="PTHR30346">
    <property type="entry name" value="TRANSCRIPTIONAL DUAL REGULATOR HCAR-RELATED"/>
    <property type="match status" value="1"/>
</dbReference>
<dbReference type="Pfam" id="PF00126">
    <property type="entry name" value="HTH_1"/>
    <property type="match status" value="1"/>
</dbReference>
<accession>A0A918GF36</accession>
<dbReference type="GO" id="GO:0032993">
    <property type="term" value="C:protein-DNA complex"/>
    <property type="evidence" value="ECO:0007669"/>
    <property type="project" value="TreeGrafter"/>
</dbReference>
<evidence type="ECO:0000259" key="5">
    <source>
        <dbReference type="PROSITE" id="PS50931"/>
    </source>
</evidence>
<evidence type="ECO:0000256" key="3">
    <source>
        <dbReference type="ARBA" id="ARBA00023125"/>
    </source>
</evidence>
<dbReference type="Pfam" id="PF03466">
    <property type="entry name" value="LysR_substrate"/>
    <property type="match status" value="1"/>
</dbReference>
<gene>
    <name evidence="6" type="ORF">GCM10010171_28070</name>
</gene>
<dbReference type="AlphaFoldDB" id="A0A918GF36"/>
<dbReference type="PANTHER" id="PTHR30346:SF30">
    <property type="entry name" value="SMALL NEUTRAL PROTEASE REGULATORY PROTEIN"/>
    <property type="match status" value="1"/>
</dbReference>
<sequence>MQLDVHHLRVLRAIADTGSLSRAAVRLGITQPAVHAQLNRLEKMLGYQLFERRQDGVTATPIGELLLRRITAVLPQMDQLLEDIKQRTCSTRPPATTRIAAVCSTVVPRLPAAMTTVWPEISEVAVVNDESSDRLVSLLDEYRVEIAMIKDYPGRELPVPAAVDTAVVVTEPTFVLLPEGHRLAEKEMLTLDDLDGQPLVMGARSSSAPFREYFIESCADFGFVPTIAHQVNSQAVAQMIVRAGAVGLAQPACLDVHPGIEVRPLTGDVLMRRHVLAWRRNTFVAERSGELHAEVTAAYWQEAYKSPEYRRYLAARN</sequence>
<keyword evidence="4" id="KW-0804">Transcription</keyword>
<dbReference type="EMBL" id="BMRB01000002">
    <property type="protein sequence ID" value="GGS32494.1"/>
    <property type="molecule type" value="Genomic_DNA"/>
</dbReference>
<reference evidence="6" key="1">
    <citation type="journal article" date="2014" name="Int. J. Syst. Evol. Microbiol.">
        <title>Complete genome sequence of Corynebacterium casei LMG S-19264T (=DSM 44701T), isolated from a smear-ripened cheese.</title>
        <authorList>
            <consortium name="US DOE Joint Genome Institute (JGI-PGF)"/>
            <person name="Walter F."/>
            <person name="Albersmeier A."/>
            <person name="Kalinowski J."/>
            <person name="Ruckert C."/>
        </authorList>
    </citation>
    <scope>NUCLEOTIDE SEQUENCE</scope>
    <source>
        <strain evidence="6">JCM 3276</strain>
    </source>
</reference>
<dbReference type="Gene3D" id="1.10.10.10">
    <property type="entry name" value="Winged helix-like DNA-binding domain superfamily/Winged helix DNA-binding domain"/>
    <property type="match status" value="1"/>
</dbReference>
<dbReference type="GO" id="GO:0003700">
    <property type="term" value="F:DNA-binding transcription factor activity"/>
    <property type="evidence" value="ECO:0007669"/>
    <property type="project" value="InterPro"/>
</dbReference>
<organism evidence="6 7">
    <name type="scientific">Actinokineospora fastidiosa</name>
    <dbReference type="NCBI Taxonomy" id="1816"/>
    <lineage>
        <taxon>Bacteria</taxon>
        <taxon>Bacillati</taxon>
        <taxon>Actinomycetota</taxon>
        <taxon>Actinomycetes</taxon>
        <taxon>Pseudonocardiales</taxon>
        <taxon>Pseudonocardiaceae</taxon>
        <taxon>Actinokineospora</taxon>
    </lineage>
</organism>
<feature type="domain" description="HTH lysR-type" evidence="5">
    <location>
        <begin position="3"/>
        <end position="60"/>
    </location>
</feature>
<dbReference type="InterPro" id="IPR000847">
    <property type="entry name" value="LysR_HTH_N"/>
</dbReference>
<dbReference type="InterPro" id="IPR036390">
    <property type="entry name" value="WH_DNA-bd_sf"/>
</dbReference>
<dbReference type="InterPro" id="IPR036388">
    <property type="entry name" value="WH-like_DNA-bd_sf"/>
</dbReference>
<evidence type="ECO:0000256" key="4">
    <source>
        <dbReference type="ARBA" id="ARBA00023163"/>
    </source>
</evidence>
<dbReference type="GO" id="GO:0003677">
    <property type="term" value="F:DNA binding"/>
    <property type="evidence" value="ECO:0007669"/>
    <property type="project" value="UniProtKB-KW"/>
</dbReference>